<evidence type="ECO:0000256" key="1">
    <source>
        <dbReference type="ARBA" id="ARBA00009437"/>
    </source>
</evidence>
<dbReference type="PRINTS" id="PR00039">
    <property type="entry name" value="HTHLYSR"/>
</dbReference>
<dbReference type="InterPro" id="IPR000847">
    <property type="entry name" value="LysR_HTH_N"/>
</dbReference>
<dbReference type="Proteomes" id="UP000233293">
    <property type="component" value="Unassembled WGS sequence"/>
</dbReference>
<evidence type="ECO:0000256" key="3">
    <source>
        <dbReference type="ARBA" id="ARBA00023125"/>
    </source>
</evidence>
<dbReference type="GO" id="GO:0003700">
    <property type="term" value="F:DNA-binding transcription factor activity"/>
    <property type="evidence" value="ECO:0007669"/>
    <property type="project" value="InterPro"/>
</dbReference>
<dbReference type="EMBL" id="PIUM01000006">
    <property type="protein sequence ID" value="PKU25191.1"/>
    <property type="molecule type" value="Genomic_DNA"/>
</dbReference>
<dbReference type="CDD" id="cd08419">
    <property type="entry name" value="PBP2_CbbR_RubisCO_like"/>
    <property type="match status" value="1"/>
</dbReference>
<reference evidence="10" key="1">
    <citation type="submission" date="2017-12" db="EMBL/GenBank/DDBJ databases">
        <title>Draft genome sequence of Telmatospirillum siberiense 26-4b1T, an acidotolerant peatland alphaproteobacterium potentially involved in sulfur cycling.</title>
        <authorList>
            <person name="Hausmann B."/>
            <person name="Pjevac P."/>
            <person name="Schreck K."/>
            <person name="Herbold C.W."/>
            <person name="Daims H."/>
            <person name="Wagner M."/>
            <person name="Pester M."/>
            <person name="Loy A."/>
        </authorList>
    </citation>
    <scope>NUCLEOTIDE SEQUENCE [LARGE SCALE GENOMIC DNA]</scope>
    <source>
        <strain evidence="10">26-4b1</strain>
    </source>
</reference>
<keyword evidence="10" id="KW-1185">Reference proteome</keyword>
<name>A0A2N3PXU7_9PROT</name>
<keyword evidence="4" id="KW-0804">Transcription</keyword>
<evidence type="ECO:0000256" key="6">
    <source>
        <dbReference type="ARBA" id="ARBA00043141"/>
    </source>
</evidence>
<feature type="chain" id="PRO_5014626007" description="HTH-type transcriptional regulator CbbR" evidence="7">
    <location>
        <begin position="21"/>
        <end position="307"/>
    </location>
</feature>
<dbReference type="InterPro" id="IPR005119">
    <property type="entry name" value="LysR_subst-bd"/>
</dbReference>
<dbReference type="SUPFAM" id="SSF46785">
    <property type="entry name" value="Winged helix' DNA-binding domain"/>
    <property type="match status" value="1"/>
</dbReference>
<dbReference type="Pfam" id="PF00126">
    <property type="entry name" value="HTH_1"/>
    <property type="match status" value="1"/>
</dbReference>
<dbReference type="Gene3D" id="3.40.190.290">
    <property type="match status" value="1"/>
</dbReference>
<dbReference type="InterPro" id="IPR036388">
    <property type="entry name" value="WH-like_DNA-bd_sf"/>
</dbReference>
<organism evidence="9 10">
    <name type="scientific">Telmatospirillum siberiense</name>
    <dbReference type="NCBI Taxonomy" id="382514"/>
    <lineage>
        <taxon>Bacteria</taxon>
        <taxon>Pseudomonadati</taxon>
        <taxon>Pseudomonadota</taxon>
        <taxon>Alphaproteobacteria</taxon>
        <taxon>Rhodospirillales</taxon>
        <taxon>Rhodospirillaceae</taxon>
        <taxon>Telmatospirillum</taxon>
    </lineage>
</organism>
<dbReference type="GO" id="GO:0000976">
    <property type="term" value="F:transcription cis-regulatory region binding"/>
    <property type="evidence" value="ECO:0007669"/>
    <property type="project" value="TreeGrafter"/>
</dbReference>
<dbReference type="AlphaFoldDB" id="A0A2N3PXU7"/>
<dbReference type="RefSeq" id="WP_101250118.1">
    <property type="nucleotide sequence ID" value="NZ_PIUM01000006.1"/>
</dbReference>
<dbReference type="PANTHER" id="PTHR30126:SF5">
    <property type="entry name" value="HTH-TYPE TRANSCRIPTIONAL ACTIVATOR CMPR"/>
    <property type="match status" value="1"/>
</dbReference>
<evidence type="ECO:0000259" key="8">
    <source>
        <dbReference type="PROSITE" id="PS50931"/>
    </source>
</evidence>
<dbReference type="Gene3D" id="1.10.10.10">
    <property type="entry name" value="Winged helix-like DNA-binding domain superfamily/Winged helix DNA-binding domain"/>
    <property type="match status" value="1"/>
</dbReference>
<evidence type="ECO:0000313" key="10">
    <source>
        <dbReference type="Proteomes" id="UP000233293"/>
    </source>
</evidence>
<feature type="signal peptide" evidence="7">
    <location>
        <begin position="1"/>
        <end position="20"/>
    </location>
</feature>
<dbReference type="PANTHER" id="PTHR30126">
    <property type="entry name" value="HTH-TYPE TRANSCRIPTIONAL REGULATOR"/>
    <property type="match status" value="1"/>
</dbReference>
<evidence type="ECO:0000256" key="5">
    <source>
        <dbReference type="ARBA" id="ARBA00039279"/>
    </source>
</evidence>
<comment type="caution">
    <text evidence="9">The sequence shown here is derived from an EMBL/GenBank/DDBJ whole genome shotgun (WGS) entry which is preliminary data.</text>
</comment>
<keyword evidence="7" id="KW-0732">Signal</keyword>
<evidence type="ECO:0000256" key="7">
    <source>
        <dbReference type="SAM" id="SignalP"/>
    </source>
</evidence>
<keyword evidence="2" id="KW-0805">Transcription regulation</keyword>
<sequence length="307" mass="32840">MSKRLRDLTLRQLRSLAALATGGSITAAAGKIGLTQPAVTLQLRALQDSAGLPLMQRSGNGMLLTEAGEELLSLYARIEAAVEACETSLDMMAGRSGGHVSIGAVSTAEYFVPFAIAAFSKRHPGIKVNLRIGNREEIRQTLRGYDVDFVIMGRPPQDMEIEHHLIGDHPHVVVAPRGHPLIGVSGLSIGDLARETLLTREPGSGTRTLMEQLFEGADPPIRIGMELSSNESIKQAVIAGLGIAFISAHTVAPELADGRLSTLDVAGLPVIRQWLVVRRADKILLPPAQAMLDFLRQEGASFLPSLA</sequence>
<dbReference type="SUPFAM" id="SSF53850">
    <property type="entry name" value="Periplasmic binding protein-like II"/>
    <property type="match status" value="1"/>
</dbReference>
<evidence type="ECO:0000256" key="4">
    <source>
        <dbReference type="ARBA" id="ARBA00023163"/>
    </source>
</evidence>
<accession>A0A2N3PXU7</accession>
<keyword evidence="3" id="KW-0238">DNA-binding</keyword>
<dbReference type="Pfam" id="PF03466">
    <property type="entry name" value="LysR_substrate"/>
    <property type="match status" value="1"/>
</dbReference>
<evidence type="ECO:0000256" key="2">
    <source>
        <dbReference type="ARBA" id="ARBA00023015"/>
    </source>
</evidence>
<dbReference type="OrthoDB" id="9808620at2"/>
<protein>
    <recommendedName>
        <fullName evidence="5">HTH-type transcriptional regulator CbbR</fullName>
    </recommendedName>
    <alternativeName>
        <fullName evidence="6">RuBisCO operon transcriptional regulator</fullName>
    </alternativeName>
</protein>
<feature type="domain" description="HTH lysR-type" evidence="8">
    <location>
        <begin position="8"/>
        <end position="65"/>
    </location>
</feature>
<comment type="similarity">
    <text evidence="1">Belongs to the LysR transcriptional regulatory family.</text>
</comment>
<gene>
    <name evidence="9" type="ORF">CWS72_08335</name>
</gene>
<dbReference type="InterPro" id="IPR036390">
    <property type="entry name" value="WH_DNA-bd_sf"/>
</dbReference>
<proteinExistence type="inferred from homology"/>
<evidence type="ECO:0000313" key="9">
    <source>
        <dbReference type="EMBL" id="PKU25191.1"/>
    </source>
</evidence>
<dbReference type="PROSITE" id="PS50931">
    <property type="entry name" value="HTH_LYSR"/>
    <property type="match status" value="1"/>
</dbReference>